<dbReference type="EMBL" id="CP004350">
    <property type="protein sequence ID" value="AHI18711.1"/>
    <property type="molecule type" value="Genomic_DNA"/>
</dbReference>
<dbReference type="PANTHER" id="PTHR30595:SF6">
    <property type="entry name" value="SCHLAFEN ALBA-2 DOMAIN-CONTAINING PROTEIN"/>
    <property type="match status" value="1"/>
</dbReference>
<dbReference type="Gene3D" id="1.10.10.10">
    <property type="entry name" value="Winged helix-like DNA-binding domain superfamily/Winged helix DNA-binding domain"/>
    <property type="match status" value="1"/>
</dbReference>
<dbReference type="Proteomes" id="UP000019226">
    <property type="component" value="Chromosome"/>
</dbReference>
<feature type="domain" description="Schlafen AlbA-2" evidence="1">
    <location>
        <begin position="22"/>
        <end position="144"/>
    </location>
</feature>
<dbReference type="SUPFAM" id="SSF46785">
    <property type="entry name" value="Winged helix' DNA-binding domain"/>
    <property type="match status" value="1"/>
</dbReference>
<evidence type="ECO:0000313" key="2">
    <source>
        <dbReference type="EMBL" id="AHI18711.1"/>
    </source>
</evidence>
<dbReference type="InterPro" id="IPR036390">
    <property type="entry name" value="WH_DNA-bd_sf"/>
</dbReference>
<organism evidence="2 3">
    <name type="scientific">Corynebacterium casei LMG S-19264</name>
    <dbReference type="NCBI Taxonomy" id="1285583"/>
    <lineage>
        <taxon>Bacteria</taxon>
        <taxon>Bacillati</taxon>
        <taxon>Actinomycetota</taxon>
        <taxon>Actinomycetes</taxon>
        <taxon>Mycobacteriales</taxon>
        <taxon>Corynebacteriaceae</taxon>
        <taxon>Corynebacterium</taxon>
    </lineage>
</organism>
<dbReference type="Pfam" id="PF13749">
    <property type="entry name" value="HATPase_c_4"/>
    <property type="match status" value="1"/>
</dbReference>
<dbReference type="Pfam" id="PF04326">
    <property type="entry name" value="SLFN_AlbA_2"/>
    <property type="match status" value="1"/>
</dbReference>
<protein>
    <submittedName>
        <fullName evidence="2">Transcriptional regulator</fullName>
    </submittedName>
</protein>
<dbReference type="PANTHER" id="PTHR30595">
    <property type="entry name" value="GLPR-RELATED TRANSCRIPTIONAL REPRESSOR"/>
    <property type="match status" value="1"/>
</dbReference>
<dbReference type="InterPro" id="IPR038475">
    <property type="entry name" value="RecG_C_sf"/>
</dbReference>
<sequence length="561" mass="61366">MKQSELDSHLARLRTLGRDDALIEIKAWAHKSESKSFWETVSAFANSNGGIIVLGLEEPSFTPAPGFNAKDVEDRIRSGLNTSDQHAIRVEPVPDYSVELLKVDTQLCVVVTISPLTVNGPCFVKSKGVSNGSFKRVGDADQRLSALEVYELQHRFDKHASDREHVPGTDINDLDTSLTKAMESRLKRQHSRLDFDETNKWIKQKSIVTQDGELTLAGLMALGEYPQQFFPQLFIDVAVHPGKEKAPAGENTRFVDRVLCESNVATQVLDAIAAIRRNLRTRRVIEGSLGKDVLEIPETVLREALANAVMHRDYSAPFRDQNISVDIFLDRVEISSPGGLPGGKTTENLDDGQQIPRNSTLARLLQDVPLSHEYDGVLAESNGGGILTMINTMKSVGLPRPTFKVDIARVTVILQRFGLADGEVASWVKERLGDEFSIAEGAALVLAKDLGAVTAKDLKRQTGGDSGELQIMLDKLAQQGSLIESSQGVYTLSSAGAQLTPAQQDVFDAVSNTEELSAQQVSDLTDRPISTVRAALRHLVEIGLITATAPPSSRKRAYRRT</sequence>
<evidence type="ECO:0000259" key="1">
    <source>
        <dbReference type="Pfam" id="PF04326"/>
    </source>
</evidence>
<dbReference type="InterPro" id="IPR036388">
    <property type="entry name" value="WH-like_DNA-bd_sf"/>
</dbReference>
<dbReference type="RefSeq" id="WP_006823905.1">
    <property type="nucleotide sequence ID" value="NZ_CP004350.1"/>
</dbReference>
<accession>A0ABM5PLQ4</accession>
<name>A0ABM5PLQ4_9CORY</name>
<gene>
    <name evidence="2" type="ORF">CCASEI_00630</name>
</gene>
<dbReference type="GeneID" id="82876343"/>
<evidence type="ECO:0000313" key="3">
    <source>
        <dbReference type="Proteomes" id="UP000019226"/>
    </source>
</evidence>
<dbReference type="Gene3D" id="3.30.950.30">
    <property type="entry name" value="Schlafen, AAA domain"/>
    <property type="match status" value="1"/>
</dbReference>
<dbReference type="InterPro" id="IPR007421">
    <property type="entry name" value="Schlafen_AlbA_2_dom"/>
</dbReference>
<proteinExistence type="predicted"/>
<dbReference type="Gene3D" id="3.30.565.60">
    <property type="match status" value="1"/>
</dbReference>
<keyword evidence="3" id="KW-1185">Reference proteome</keyword>
<dbReference type="InterPro" id="IPR038461">
    <property type="entry name" value="Schlafen_AlbA_2_dom_sf"/>
</dbReference>
<reference evidence="3" key="1">
    <citation type="submission" date="2013-02" db="EMBL/GenBank/DDBJ databases">
        <title>The complete genome sequence of Corynebacterium casei LMG S-19264 (=DSM 44701).</title>
        <authorList>
            <person name="Ruckert C."/>
            <person name="Albersmeier A."/>
            <person name="Kalinowski J."/>
        </authorList>
    </citation>
    <scope>NUCLEOTIDE SEQUENCE [LARGE SCALE GENOMIC DNA]</scope>
    <source>
        <strain evidence="3">LMG S-19264</strain>
    </source>
</reference>